<dbReference type="AlphaFoldDB" id="A0A4P9Y5L6"/>
<comment type="similarity">
    <text evidence="2">Belongs to the KptA/TPT1 family.</text>
</comment>
<evidence type="ECO:0000256" key="6">
    <source>
        <dbReference type="ARBA" id="ARBA00047949"/>
    </source>
</evidence>
<dbReference type="Proteomes" id="UP000267251">
    <property type="component" value="Unassembled WGS sequence"/>
</dbReference>
<dbReference type="PANTHER" id="PTHR12684:SF2">
    <property type="entry name" value="TRNA 2'-PHOSPHOTRANSFERASE 1"/>
    <property type="match status" value="1"/>
</dbReference>
<dbReference type="InterPro" id="IPR042080">
    <property type="entry name" value="RNA_2'-PTrans_N"/>
</dbReference>
<dbReference type="Gene3D" id="1.10.10.970">
    <property type="entry name" value="RNA 2'-phosphotransferase, Tpt1/KptA family, N-terminal domain"/>
    <property type="match status" value="1"/>
</dbReference>
<evidence type="ECO:0000313" key="8">
    <source>
        <dbReference type="Proteomes" id="UP000267251"/>
    </source>
</evidence>
<name>A0A4P9Y5L6_9FUNG</name>
<evidence type="ECO:0000256" key="3">
    <source>
        <dbReference type="ARBA" id="ARBA00012007"/>
    </source>
</evidence>
<sequence>MPPRGTPEERLSRSLSYVLRHGAMKEGLVMHPDGYVFLEALLKRPKFKTFTLEDVQATVRENGKQRFTMVHQRVGDQEGWWIRANQGHSLPVPELALKSISSIEDAPSMVIHGTDKRLWPSIQRDGLRTMGRNHIHMASGMPGHGGVISGMRSRCSLFIHLDILRLLQDGIPLYESSNGVILSPGQGDTKAIPPCYFSSVIDQDDQVYWKDGESIFEA</sequence>
<comment type="catalytic activity">
    <reaction evidence="6">
        <text>2'-phospho-[ligated tRNA] + NAD(+) = mature tRNA + ADP-alpha-D-ribose 1'',2''-cyclic phosphate + nicotinamide</text>
        <dbReference type="Rhea" id="RHEA:23324"/>
        <dbReference type="Rhea" id="RHEA-COMP:11106"/>
        <dbReference type="Rhea" id="RHEA-COMP:11107"/>
        <dbReference type="ChEBI" id="CHEBI:17154"/>
        <dbReference type="ChEBI" id="CHEBI:57540"/>
        <dbReference type="ChEBI" id="CHEBI:76596"/>
        <dbReference type="ChEBI" id="CHEBI:82883"/>
        <dbReference type="ChEBI" id="CHEBI:85027"/>
        <dbReference type="EC" id="2.7.1.160"/>
    </reaction>
</comment>
<dbReference type="EC" id="2.7.1.160" evidence="3"/>
<evidence type="ECO:0000256" key="5">
    <source>
        <dbReference type="ARBA" id="ARBA00023027"/>
    </source>
</evidence>
<gene>
    <name evidence="7" type="ORF">BJ684DRAFT_8902</name>
</gene>
<protein>
    <recommendedName>
        <fullName evidence="3">2'-phosphotransferase</fullName>
        <ecNumber evidence="3">2.7.1.160</ecNumber>
    </recommendedName>
</protein>
<accession>A0A4P9Y5L6</accession>
<comment type="function">
    <text evidence="1">Catalyzes the last step of tRNA splicing, the transfer of the splice junction 2'-phosphate from ligated tRNA to NAD to produce ADP-ribose 1''-2'' cyclic phosphate.</text>
</comment>
<dbReference type="Pfam" id="PF01885">
    <property type="entry name" value="PTS_2-RNA"/>
    <property type="match status" value="1"/>
</dbReference>
<dbReference type="InterPro" id="IPR042081">
    <property type="entry name" value="RNA_2'-PTrans_C"/>
</dbReference>
<proteinExistence type="inferred from homology"/>
<dbReference type="Gene3D" id="3.20.170.30">
    <property type="match status" value="1"/>
</dbReference>
<evidence type="ECO:0000256" key="1">
    <source>
        <dbReference type="ARBA" id="ARBA00003343"/>
    </source>
</evidence>
<reference evidence="8" key="1">
    <citation type="journal article" date="2018" name="Nat. Microbiol.">
        <title>Leveraging single-cell genomics to expand the fungal tree of life.</title>
        <authorList>
            <person name="Ahrendt S.R."/>
            <person name="Quandt C.A."/>
            <person name="Ciobanu D."/>
            <person name="Clum A."/>
            <person name="Salamov A."/>
            <person name="Andreopoulos B."/>
            <person name="Cheng J.F."/>
            <person name="Woyke T."/>
            <person name="Pelin A."/>
            <person name="Henrissat B."/>
            <person name="Reynolds N.K."/>
            <person name="Benny G.L."/>
            <person name="Smith M.E."/>
            <person name="James T.Y."/>
            <person name="Grigoriev I.V."/>
        </authorList>
    </citation>
    <scope>NUCLEOTIDE SEQUENCE [LARGE SCALE GENOMIC DNA]</scope>
</reference>
<keyword evidence="8" id="KW-1185">Reference proteome</keyword>
<dbReference type="GO" id="GO:0006388">
    <property type="term" value="P:tRNA splicing, via endonucleolytic cleavage and ligation"/>
    <property type="evidence" value="ECO:0007669"/>
    <property type="project" value="TreeGrafter"/>
</dbReference>
<dbReference type="GO" id="GO:0000215">
    <property type="term" value="F:tRNA 2'-phosphotransferase activity"/>
    <property type="evidence" value="ECO:0007669"/>
    <property type="project" value="UniProtKB-EC"/>
</dbReference>
<dbReference type="SUPFAM" id="SSF56399">
    <property type="entry name" value="ADP-ribosylation"/>
    <property type="match status" value="1"/>
</dbReference>
<evidence type="ECO:0000256" key="4">
    <source>
        <dbReference type="ARBA" id="ARBA00022679"/>
    </source>
</evidence>
<dbReference type="OrthoDB" id="419694at2759"/>
<dbReference type="EMBL" id="KZ987863">
    <property type="protein sequence ID" value="RKP14243.1"/>
    <property type="molecule type" value="Genomic_DNA"/>
</dbReference>
<dbReference type="PANTHER" id="PTHR12684">
    <property type="entry name" value="PUTATIVE PHOSPHOTRANSFERASE"/>
    <property type="match status" value="1"/>
</dbReference>
<keyword evidence="4 7" id="KW-0808">Transferase</keyword>
<evidence type="ECO:0000313" key="7">
    <source>
        <dbReference type="EMBL" id="RKP14243.1"/>
    </source>
</evidence>
<dbReference type="InterPro" id="IPR002745">
    <property type="entry name" value="Ptrans_KptA/Tpt1"/>
</dbReference>
<evidence type="ECO:0000256" key="2">
    <source>
        <dbReference type="ARBA" id="ARBA00009836"/>
    </source>
</evidence>
<organism evidence="7 8">
    <name type="scientific">Piptocephalis cylindrospora</name>
    <dbReference type="NCBI Taxonomy" id="1907219"/>
    <lineage>
        <taxon>Eukaryota</taxon>
        <taxon>Fungi</taxon>
        <taxon>Fungi incertae sedis</taxon>
        <taxon>Zoopagomycota</taxon>
        <taxon>Zoopagomycotina</taxon>
        <taxon>Zoopagomycetes</taxon>
        <taxon>Zoopagales</taxon>
        <taxon>Piptocephalidaceae</taxon>
        <taxon>Piptocephalis</taxon>
    </lineage>
</organism>
<keyword evidence="5" id="KW-0520">NAD</keyword>